<sequence>MNKDGCLELEPREAWGSDWGRGRPGVAVSVFLAQESPSRDGACAGRGCCRSALPFVVGKDLDVEACWGTASHGLQPVQGVATSPDRLQLREALAVRRPRLRASELRRTRLLDRDDLDSASPTTQFTWEQTESSNMMAGGTANTVETAGPPARPCLHTRCVSSMEILFLHSQEI</sequence>
<name>A0AAV7WBG1_PLEWA</name>
<reference evidence="1" key="1">
    <citation type="journal article" date="2022" name="bioRxiv">
        <title>Sequencing and chromosome-scale assembly of the giantPleurodeles waltlgenome.</title>
        <authorList>
            <person name="Brown T."/>
            <person name="Elewa A."/>
            <person name="Iarovenko S."/>
            <person name="Subramanian E."/>
            <person name="Araus A.J."/>
            <person name="Petzold A."/>
            <person name="Susuki M."/>
            <person name="Suzuki K.-i.T."/>
            <person name="Hayashi T."/>
            <person name="Toyoda A."/>
            <person name="Oliveira C."/>
            <person name="Osipova E."/>
            <person name="Leigh N.D."/>
            <person name="Simon A."/>
            <person name="Yun M.H."/>
        </authorList>
    </citation>
    <scope>NUCLEOTIDE SEQUENCE</scope>
    <source>
        <strain evidence="1">20211129_DDA</strain>
        <tissue evidence="1">Liver</tissue>
    </source>
</reference>
<dbReference type="Proteomes" id="UP001066276">
    <property type="component" value="Chromosome 1_2"/>
</dbReference>
<protein>
    <submittedName>
        <fullName evidence="1">Uncharacterized protein</fullName>
    </submittedName>
</protein>
<accession>A0AAV7WBG1</accession>
<evidence type="ECO:0000313" key="1">
    <source>
        <dbReference type="EMBL" id="KAJ1210072.1"/>
    </source>
</evidence>
<gene>
    <name evidence="1" type="ORF">NDU88_005440</name>
</gene>
<dbReference type="EMBL" id="JANPWB010000002">
    <property type="protein sequence ID" value="KAJ1210072.1"/>
    <property type="molecule type" value="Genomic_DNA"/>
</dbReference>
<keyword evidence="2" id="KW-1185">Reference proteome</keyword>
<proteinExistence type="predicted"/>
<organism evidence="1 2">
    <name type="scientific">Pleurodeles waltl</name>
    <name type="common">Iberian ribbed newt</name>
    <dbReference type="NCBI Taxonomy" id="8319"/>
    <lineage>
        <taxon>Eukaryota</taxon>
        <taxon>Metazoa</taxon>
        <taxon>Chordata</taxon>
        <taxon>Craniata</taxon>
        <taxon>Vertebrata</taxon>
        <taxon>Euteleostomi</taxon>
        <taxon>Amphibia</taxon>
        <taxon>Batrachia</taxon>
        <taxon>Caudata</taxon>
        <taxon>Salamandroidea</taxon>
        <taxon>Salamandridae</taxon>
        <taxon>Pleurodelinae</taxon>
        <taxon>Pleurodeles</taxon>
    </lineage>
</organism>
<dbReference type="AlphaFoldDB" id="A0AAV7WBG1"/>
<comment type="caution">
    <text evidence="1">The sequence shown here is derived from an EMBL/GenBank/DDBJ whole genome shotgun (WGS) entry which is preliminary data.</text>
</comment>
<evidence type="ECO:0000313" key="2">
    <source>
        <dbReference type="Proteomes" id="UP001066276"/>
    </source>
</evidence>